<evidence type="ECO:0000256" key="1">
    <source>
        <dbReference type="SAM" id="MobiDB-lite"/>
    </source>
</evidence>
<accession>U6K200</accession>
<reference evidence="3" key="1">
    <citation type="submission" date="2013-10" db="EMBL/GenBank/DDBJ databases">
        <title>Genomic analysis of the causative agents of coccidiosis in chickens.</title>
        <authorList>
            <person name="Reid A.J."/>
            <person name="Blake D."/>
            <person name="Billington K."/>
            <person name="Browne H."/>
            <person name="Dunn M."/>
            <person name="Hung S."/>
            <person name="Kawahara F."/>
            <person name="Miranda-Saavedra D."/>
            <person name="Mourier T."/>
            <person name="Nagra H."/>
            <person name="Otto T.D."/>
            <person name="Rawlings N."/>
            <person name="Sanchez A."/>
            <person name="Sanders M."/>
            <person name="Subramaniam C."/>
            <person name="Tay Y."/>
            <person name="Dear P."/>
            <person name="Doerig C."/>
            <person name="Gruber A."/>
            <person name="Parkinson J."/>
            <person name="Shirley M."/>
            <person name="Wan K.L."/>
            <person name="Berriman M."/>
            <person name="Tomley F."/>
            <person name="Pain A."/>
        </authorList>
    </citation>
    <scope>NUCLEOTIDE SEQUENCE [LARGE SCALE GENOMIC DNA]</scope>
    <source>
        <strain evidence="3">Houghton</strain>
    </source>
</reference>
<gene>
    <name evidence="3" type="ORF">EMH_0052840</name>
</gene>
<dbReference type="Proteomes" id="UP000030744">
    <property type="component" value="Unassembled WGS sequence"/>
</dbReference>
<feature type="region of interest" description="Disordered" evidence="1">
    <location>
        <begin position="411"/>
        <end position="434"/>
    </location>
</feature>
<protein>
    <submittedName>
        <fullName evidence="3">Uncharacterized protein</fullName>
    </submittedName>
</protein>
<feature type="region of interest" description="Disordered" evidence="1">
    <location>
        <begin position="101"/>
        <end position="124"/>
    </location>
</feature>
<dbReference type="VEuPathDB" id="ToxoDB:EMH_0052840"/>
<keyword evidence="2" id="KW-1133">Transmembrane helix</keyword>
<feature type="compositionally biased region" description="Basic and acidic residues" evidence="1">
    <location>
        <begin position="277"/>
        <end position="290"/>
    </location>
</feature>
<dbReference type="EMBL" id="HG682137">
    <property type="protein sequence ID" value="CDJ29803.1"/>
    <property type="molecule type" value="Genomic_DNA"/>
</dbReference>
<feature type="compositionally biased region" description="Low complexity" evidence="1">
    <location>
        <begin position="448"/>
        <end position="463"/>
    </location>
</feature>
<feature type="region of interest" description="Disordered" evidence="1">
    <location>
        <begin position="448"/>
        <end position="471"/>
    </location>
</feature>
<dbReference type="AlphaFoldDB" id="U6K200"/>
<proteinExistence type="predicted"/>
<feature type="region of interest" description="Disordered" evidence="1">
    <location>
        <begin position="334"/>
        <end position="369"/>
    </location>
</feature>
<feature type="region of interest" description="Disordered" evidence="1">
    <location>
        <begin position="216"/>
        <end position="249"/>
    </location>
</feature>
<feature type="region of interest" description="Disordered" evidence="1">
    <location>
        <begin position="271"/>
        <end position="319"/>
    </location>
</feature>
<evidence type="ECO:0000313" key="4">
    <source>
        <dbReference type="Proteomes" id="UP000030744"/>
    </source>
</evidence>
<evidence type="ECO:0000313" key="3">
    <source>
        <dbReference type="EMBL" id="CDJ29803.1"/>
    </source>
</evidence>
<feature type="compositionally biased region" description="Low complexity" evidence="1">
    <location>
        <begin position="216"/>
        <end position="230"/>
    </location>
</feature>
<keyword evidence="2" id="KW-0472">Membrane</keyword>
<reference evidence="3" key="2">
    <citation type="submission" date="2013-10" db="EMBL/GenBank/DDBJ databases">
        <authorList>
            <person name="Aslett M."/>
        </authorList>
    </citation>
    <scope>NUCLEOTIDE SEQUENCE [LARGE SCALE GENOMIC DNA]</scope>
    <source>
        <strain evidence="3">Houghton</strain>
    </source>
</reference>
<dbReference type="RefSeq" id="XP_013352372.1">
    <property type="nucleotide sequence ID" value="XM_013496918.1"/>
</dbReference>
<dbReference type="GeneID" id="25379960"/>
<keyword evidence="2" id="KW-0812">Transmembrane</keyword>
<sequence length="669" mass="72550">MPEWHNILQENATPSDASAFASSELPTAGSISTKSGKLRATAYRSAPCPRTILAVIAAISAVVLLVFFCSRVYGRRTIQDFRSRRLASSEDSDAEIDVCGLSSDEEEEQQHRSRHLSFPPGEKQSLPLKKRLLTRAAEAGFGTAAPVAAAGVYAATADINRVGAPATAAGATPAASGPAGALSRLVCVLAPSVVGAGTAAAEFAATAASPALASRASAEEQLQQSSLQQQHHLHWHHGPRQHEQQQRRLLQQHEQQLLQVQEQQQVLQDDEQQQAVQEKEQQRTPQEKCEKRRQRKRRREEQEEPDIRDEEQQQLLQPVDPPAWQLMVDEWIEPESPSPEAPDPSTFQQSLQPPAAPAPPGPSRSEYFPMQVIPGLPLASPDAFHDGAFPAGTPSRDEVAVAPAAGAVAANEAGARDAHTPGPPLASSTATTEGMGIRMPRLYNILTGGDVEGTGTTTAAGSAIPSSESTPAIMELPETRESTIAAMMEHPFVRLPRRTVEIVPSALLVDMKSAMGAPGRRHPLPLLLKAHELLSRRYLTPAQLPELVDIAEGIVGHIMHYQSYDVTNLPTCRAAERMGLWKRFADSISHAAPPLSSRGNYPGLPLFNSHLTENLSHAIQVLKTGARPEPVELLRLKRMLFCSPLSPTRLRASVFDPWREDDKDSTDKP</sequence>
<organism evidence="3 4">
    <name type="scientific">Eimeria mitis</name>
    <dbReference type="NCBI Taxonomy" id="44415"/>
    <lineage>
        <taxon>Eukaryota</taxon>
        <taxon>Sar</taxon>
        <taxon>Alveolata</taxon>
        <taxon>Apicomplexa</taxon>
        <taxon>Conoidasida</taxon>
        <taxon>Coccidia</taxon>
        <taxon>Eucoccidiorida</taxon>
        <taxon>Eimeriorina</taxon>
        <taxon>Eimeriidae</taxon>
        <taxon>Eimeria</taxon>
    </lineage>
</organism>
<feature type="transmembrane region" description="Helical" evidence="2">
    <location>
        <begin position="52"/>
        <end position="74"/>
    </location>
</feature>
<keyword evidence="4" id="KW-1185">Reference proteome</keyword>
<name>U6K200_9EIME</name>
<evidence type="ECO:0000256" key="2">
    <source>
        <dbReference type="SAM" id="Phobius"/>
    </source>
</evidence>